<proteinExistence type="predicted"/>
<dbReference type="AlphaFoldDB" id="A0A0C3HPK2"/>
<keyword evidence="2" id="KW-1185">Reference proteome</keyword>
<evidence type="ECO:0000313" key="2">
    <source>
        <dbReference type="Proteomes" id="UP000054321"/>
    </source>
</evidence>
<organism evidence="1 2">
    <name type="scientific">Oidiodendron maius (strain Zn)</name>
    <dbReference type="NCBI Taxonomy" id="913774"/>
    <lineage>
        <taxon>Eukaryota</taxon>
        <taxon>Fungi</taxon>
        <taxon>Dikarya</taxon>
        <taxon>Ascomycota</taxon>
        <taxon>Pezizomycotina</taxon>
        <taxon>Leotiomycetes</taxon>
        <taxon>Leotiomycetes incertae sedis</taxon>
        <taxon>Myxotrichaceae</taxon>
        <taxon>Oidiodendron</taxon>
    </lineage>
</organism>
<feature type="non-terminal residue" evidence="1">
    <location>
        <position position="1"/>
    </location>
</feature>
<sequence>RVLYIPAVTVDGIKKRQTHTQVAAAHPAFTYIQSLKSGTTFTVDITLDIHVLDRARCFRLKVNGLTAQTWNSSVPYCLYILHMKLPKCKEVTM</sequence>
<name>A0A0C3HPK2_OIDMZ</name>
<evidence type="ECO:0000313" key="1">
    <source>
        <dbReference type="EMBL" id="KIN04945.1"/>
    </source>
</evidence>
<dbReference type="InParanoid" id="A0A0C3HPK2"/>
<dbReference type="Proteomes" id="UP000054321">
    <property type="component" value="Unassembled WGS sequence"/>
</dbReference>
<protein>
    <submittedName>
        <fullName evidence="1">Uncharacterized protein</fullName>
    </submittedName>
</protein>
<accession>A0A0C3HPK2</accession>
<gene>
    <name evidence="1" type="ORF">OIDMADRAFT_17780</name>
</gene>
<reference evidence="1 2" key="1">
    <citation type="submission" date="2014-04" db="EMBL/GenBank/DDBJ databases">
        <authorList>
            <consortium name="DOE Joint Genome Institute"/>
            <person name="Kuo A."/>
            <person name="Martino E."/>
            <person name="Perotto S."/>
            <person name="Kohler A."/>
            <person name="Nagy L.G."/>
            <person name="Floudas D."/>
            <person name="Copeland A."/>
            <person name="Barry K.W."/>
            <person name="Cichocki N."/>
            <person name="Veneault-Fourrey C."/>
            <person name="LaButti K."/>
            <person name="Lindquist E.A."/>
            <person name="Lipzen A."/>
            <person name="Lundell T."/>
            <person name="Morin E."/>
            <person name="Murat C."/>
            <person name="Sun H."/>
            <person name="Tunlid A."/>
            <person name="Henrissat B."/>
            <person name="Grigoriev I.V."/>
            <person name="Hibbett D.S."/>
            <person name="Martin F."/>
            <person name="Nordberg H.P."/>
            <person name="Cantor M.N."/>
            <person name="Hua S.X."/>
        </authorList>
    </citation>
    <scope>NUCLEOTIDE SEQUENCE [LARGE SCALE GENOMIC DNA]</scope>
    <source>
        <strain evidence="1 2">Zn</strain>
    </source>
</reference>
<dbReference type="EMBL" id="KN832872">
    <property type="protein sequence ID" value="KIN04945.1"/>
    <property type="molecule type" value="Genomic_DNA"/>
</dbReference>
<dbReference type="HOGENOM" id="CLU_2405391_0_0_1"/>
<reference evidence="2" key="2">
    <citation type="submission" date="2015-01" db="EMBL/GenBank/DDBJ databases">
        <title>Evolutionary Origins and Diversification of the Mycorrhizal Mutualists.</title>
        <authorList>
            <consortium name="DOE Joint Genome Institute"/>
            <consortium name="Mycorrhizal Genomics Consortium"/>
            <person name="Kohler A."/>
            <person name="Kuo A."/>
            <person name="Nagy L.G."/>
            <person name="Floudas D."/>
            <person name="Copeland A."/>
            <person name="Barry K.W."/>
            <person name="Cichocki N."/>
            <person name="Veneault-Fourrey C."/>
            <person name="LaButti K."/>
            <person name="Lindquist E.A."/>
            <person name="Lipzen A."/>
            <person name="Lundell T."/>
            <person name="Morin E."/>
            <person name="Murat C."/>
            <person name="Riley R."/>
            <person name="Ohm R."/>
            <person name="Sun H."/>
            <person name="Tunlid A."/>
            <person name="Henrissat B."/>
            <person name="Grigoriev I.V."/>
            <person name="Hibbett D.S."/>
            <person name="Martin F."/>
        </authorList>
    </citation>
    <scope>NUCLEOTIDE SEQUENCE [LARGE SCALE GENOMIC DNA]</scope>
    <source>
        <strain evidence="2">Zn</strain>
    </source>
</reference>